<dbReference type="HOGENOM" id="CLU_1652090_0_0_1"/>
<keyword evidence="1" id="KW-0732">Signal</keyword>
<reference evidence="3" key="2">
    <citation type="submission" date="2013-04" db="EMBL/GenBank/DDBJ databases">
        <title>Genomic mechanisms accounting for the adaptation to parasitism in nematode-trapping fungi.</title>
        <authorList>
            <person name="Ahren D.G."/>
        </authorList>
    </citation>
    <scope>NUCLEOTIDE SEQUENCE [LARGE SCALE GENOMIC DNA]</scope>
    <source>
        <strain evidence="3">CBS 200.50</strain>
    </source>
</reference>
<name>S8BT35_DACHA</name>
<feature type="signal peptide" evidence="1">
    <location>
        <begin position="1"/>
        <end position="18"/>
    </location>
</feature>
<gene>
    <name evidence="2" type="ORF">H072_7941</name>
</gene>
<accession>S8BT35</accession>
<feature type="chain" id="PRO_5004561554" description="REJ domain-containing protein" evidence="1">
    <location>
        <begin position="19"/>
        <end position="160"/>
    </location>
</feature>
<dbReference type="Proteomes" id="UP000015100">
    <property type="component" value="Unassembled WGS sequence"/>
</dbReference>
<proteinExistence type="predicted"/>
<evidence type="ECO:0000256" key="1">
    <source>
        <dbReference type="SAM" id="SignalP"/>
    </source>
</evidence>
<organism evidence="2 3">
    <name type="scientific">Dactylellina haptotyla (strain CBS 200.50)</name>
    <name type="common">Nematode-trapping fungus</name>
    <name type="synonym">Monacrosporium haptotylum</name>
    <dbReference type="NCBI Taxonomy" id="1284197"/>
    <lineage>
        <taxon>Eukaryota</taxon>
        <taxon>Fungi</taxon>
        <taxon>Dikarya</taxon>
        <taxon>Ascomycota</taxon>
        <taxon>Pezizomycotina</taxon>
        <taxon>Orbiliomycetes</taxon>
        <taxon>Orbiliales</taxon>
        <taxon>Orbiliaceae</taxon>
        <taxon>Dactylellina</taxon>
    </lineage>
</organism>
<evidence type="ECO:0000313" key="2">
    <source>
        <dbReference type="EMBL" id="EPS38352.1"/>
    </source>
</evidence>
<evidence type="ECO:0008006" key="4">
    <source>
        <dbReference type="Google" id="ProtNLM"/>
    </source>
</evidence>
<keyword evidence="3" id="KW-1185">Reference proteome</keyword>
<dbReference type="AlphaFoldDB" id="S8BT35"/>
<protein>
    <recommendedName>
        <fullName evidence="4">REJ domain-containing protein</fullName>
    </recommendedName>
</protein>
<dbReference type="EMBL" id="AQGS01000575">
    <property type="protein sequence ID" value="EPS38352.1"/>
    <property type="molecule type" value="Genomic_DNA"/>
</dbReference>
<sequence>MLFARGFLPALFVSSVAAVALHPDRRDYEILTTSEDTTSSFLTYAAYNSTPPYTYPNTQPTYSSPPPYETPITSTTTCSTSSGYVVYVTVTATTPDVTTTVVVEITTSYYTPPATVNTTTTATSATTSVLLPAPTYIPSSALDLHPSFGLMAFALALFVL</sequence>
<evidence type="ECO:0000313" key="3">
    <source>
        <dbReference type="Proteomes" id="UP000015100"/>
    </source>
</evidence>
<reference evidence="2 3" key="1">
    <citation type="journal article" date="2013" name="PLoS Genet.">
        <title>Genomic mechanisms accounting for the adaptation to parasitism in nematode-trapping fungi.</title>
        <authorList>
            <person name="Meerupati T."/>
            <person name="Andersson K.M."/>
            <person name="Friman E."/>
            <person name="Kumar D."/>
            <person name="Tunlid A."/>
            <person name="Ahren D."/>
        </authorList>
    </citation>
    <scope>NUCLEOTIDE SEQUENCE [LARGE SCALE GENOMIC DNA]</scope>
    <source>
        <strain evidence="2 3">CBS 200.50</strain>
    </source>
</reference>
<comment type="caution">
    <text evidence="2">The sequence shown here is derived from an EMBL/GenBank/DDBJ whole genome shotgun (WGS) entry which is preliminary data.</text>
</comment>